<feature type="transmembrane region" description="Helical" evidence="2">
    <location>
        <begin position="12"/>
        <end position="30"/>
    </location>
</feature>
<evidence type="ECO:0000256" key="1">
    <source>
        <dbReference type="SAM" id="MobiDB-lite"/>
    </source>
</evidence>
<evidence type="ECO:0000313" key="4">
    <source>
        <dbReference type="Proteomes" id="UP000094065"/>
    </source>
</evidence>
<name>A0A1E3HFQ8_9TREE</name>
<sequence length="75" mass="8136">MPPLSVKDLTMPAAAFTMAIVLTGHVYSSIGQARQEADMKRARIVQEEQEKKTAARLRAINRGAPVSSQAGPEEE</sequence>
<keyword evidence="4" id="KW-1185">Reference proteome</keyword>
<dbReference type="Proteomes" id="UP000094065">
    <property type="component" value="Unassembled WGS sequence"/>
</dbReference>
<dbReference type="GeneID" id="30158254"/>
<comment type="caution">
    <text evidence="3">The sequence shown here is derived from an EMBL/GenBank/DDBJ whole genome shotgun (WGS) entry which is preliminary data.</text>
</comment>
<dbReference type="EMBL" id="AWGJ01000011">
    <property type="protein sequence ID" value="ODN74586.1"/>
    <property type="molecule type" value="Genomic_DNA"/>
</dbReference>
<feature type="compositionally biased region" description="Polar residues" evidence="1">
    <location>
        <begin position="66"/>
        <end position="75"/>
    </location>
</feature>
<protein>
    <submittedName>
        <fullName evidence="3">Uncharacterized protein</fullName>
    </submittedName>
</protein>
<evidence type="ECO:0000313" key="3">
    <source>
        <dbReference type="EMBL" id="ODN74586.1"/>
    </source>
</evidence>
<feature type="region of interest" description="Disordered" evidence="1">
    <location>
        <begin position="56"/>
        <end position="75"/>
    </location>
</feature>
<organism evidence="3 4">
    <name type="scientific">Cryptococcus amylolentus CBS 6039</name>
    <dbReference type="NCBI Taxonomy" id="1295533"/>
    <lineage>
        <taxon>Eukaryota</taxon>
        <taxon>Fungi</taxon>
        <taxon>Dikarya</taxon>
        <taxon>Basidiomycota</taxon>
        <taxon>Agaricomycotina</taxon>
        <taxon>Tremellomycetes</taxon>
        <taxon>Tremellales</taxon>
        <taxon>Cryptococcaceae</taxon>
        <taxon>Cryptococcus</taxon>
    </lineage>
</organism>
<keyword evidence="2" id="KW-0472">Membrane</keyword>
<reference evidence="3 4" key="1">
    <citation type="submission" date="2016-06" db="EMBL/GenBank/DDBJ databases">
        <title>Evolution of pathogenesis and genome organization in the Tremellales.</title>
        <authorList>
            <person name="Cuomo C."/>
            <person name="Litvintseva A."/>
            <person name="Heitman J."/>
            <person name="Chen Y."/>
            <person name="Sun S."/>
            <person name="Springer D."/>
            <person name="Dromer F."/>
            <person name="Young S."/>
            <person name="Zeng Q."/>
            <person name="Chapman S."/>
            <person name="Gujja S."/>
            <person name="Saif S."/>
            <person name="Birren B."/>
        </authorList>
    </citation>
    <scope>NUCLEOTIDE SEQUENCE [LARGE SCALE GENOMIC DNA]</scope>
    <source>
        <strain evidence="3 4">CBS 6039</strain>
    </source>
</reference>
<dbReference type="RefSeq" id="XP_018990367.1">
    <property type="nucleotide sequence ID" value="XM_019141560.1"/>
</dbReference>
<dbReference type="AlphaFoldDB" id="A0A1E3HFQ8"/>
<proteinExistence type="predicted"/>
<evidence type="ECO:0000256" key="2">
    <source>
        <dbReference type="SAM" id="Phobius"/>
    </source>
</evidence>
<keyword evidence="2" id="KW-0812">Transmembrane</keyword>
<dbReference type="OrthoDB" id="5304367at2759"/>
<accession>A0A1E3HFQ8</accession>
<keyword evidence="2" id="KW-1133">Transmembrane helix</keyword>
<gene>
    <name evidence="3" type="ORF">L202_06945</name>
</gene>